<dbReference type="EMBL" id="QZBM01000225">
    <property type="protein sequence ID" value="THZ18992.1"/>
    <property type="molecule type" value="Genomic_DNA"/>
</dbReference>
<protein>
    <submittedName>
        <fullName evidence="1">L-asparaginase II</fullName>
    </submittedName>
</protein>
<name>A0A4S9T4M5_AURPU</name>
<organism evidence="1 2">
    <name type="scientific">Aureobasidium pullulans</name>
    <name type="common">Black yeast</name>
    <name type="synonym">Pullularia pullulans</name>
    <dbReference type="NCBI Taxonomy" id="5580"/>
    <lineage>
        <taxon>Eukaryota</taxon>
        <taxon>Fungi</taxon>
        <taxon>Dikarya</taxon>
        <taxon>Ascomycota</taxon>
        <taxon>Pezizomycotina</taxon>
        <taxon>Dothideomycetes</taxon>
        <taxon>Dothideomycetidae</taxon>
        <taxon>Dothideales</taxon>
        <taxon>Saccotheciaceae</taxon>
        <taxon>Aureobasidium</taxon>
    </lineage>
</organism>
<dbReference type="PANTHER" id="PTHR42110">
    <property type="entry name" value="L-ASPARAGINASE, PUTATIVE (AFU_ORTHOLOGUE AFUA_3G11890)-RELATED"/>
    <property type="match status" value="1"/>
</dbReference>
<reference evidence="1 2" key="1">
    <citation type="submission" date="2018-10" db="EMBL/GenBank/DDBJ databases">
        <title>Fifty Aureobasidium pullulans genomes reveal a recombining polyextremotolerant generalist.</title>
        <authorList>
            <person name="Gostincar C."/>
            <person name="Turk M."/>
            <person name="Zajc J."/>
            <person name="Gunde-Cimerman N."/>
        </authorList>
    </citation>
    <scope>NUCLEOTIDE SEQUENCE [LARGE SCALE GENOMIC DNA]</scope>
    <source>
        <strain evidence="1 2">EXF-3863</strain>
    </source>
</reference>
<accession>A0A4S9T4M5</accession>
<evidence type="ECO:0000313" key="1">
    <source>
        <dbReference type="EMBL" id="THZ18992.1"/>
    </source>
</evidence>
<dbReference type="Proteomes" id="UP000308005">
    <property type="component" value="Unassembled WGS sequence"/>
</dbReference>
<evidence type="ECO:0000313" key="2">
    <source>
        <dbReference type="Proteomes" id="UP000308005"/>
    </source>
</evidence>
<sequence>MGKVNVSSIDLAQWRLYLILLLRYLNRLAYRKTMDSHDLVLNWRGGVVENSHIVHAAIVDSDNNLLFSLGDPNRLTLARSAAKPFQALAILETGAAEKFNLDEADVALMCGSHNSENKHVSRVTLMLDKAGVSEENMNCGGHPALSKTINNGWIKTGFAPTAIYSNCSAKHVGMLAAAKSLDAGIENYHDPAHPVQAEIKRVHEDLSKLKPEKIYWVIDGCNAPSPALPLSNMALMYAALAHAADQEKPTNKSIQNQARIFKAMATHPEMIGGDSRFCTDLMRAFSGTLVGKLGAEGCYGIGVRDCESTRRLGAKNGLGIAIKIEDGNIDTLYVALMEVLTRLDIGTEDVRESLKTTHCTMPKNTMGVVTGHTSFKMDLKQCS</sequence>
<gene>
    <name evidence="1" type="ORF">D6C91_05294</name>
</gene>
<dbReference type="InterPro" id="IPR010349">
    <property type="entry name" value="Asparaginase_II"/>
</dbReference>
<proteinExistence type="predicted"/>
<dbReference type="PANTHER" id="PTHR42110:SF1">
    <property type="entry name" value="L-ASPARAGINASE, PUTATIVE (AFU_ORTHOLOGUE AFUA_3G11890)-RELATED"/>
    <property type="match status" value="1"/>
</dbReference>
<dbReference type="AlphaFoldDB" id="A0A4S9T4M5"/>
<dbReference type="Pfam" id="PF06089">
    <property type="entry name" value="Asparaginase_II"/>
    <property type="match status" value="1"/>
</dbReference>
<comment type="caution">
    <text evidence="1">The sequence shown here is derived from an EMBL/GenBank/DDBJ whole genome shotgun (WGS) entry which is preliminary data.</text>
</comment>